<proteinExistence type="predicted"/>
<organism evidence="2 3">
    <name type="scientific">Metallibacterium scheffleri</name>
    <dbReference type="NCBI Taxonomy" id="993689"/>
    <lineage>
        <taxon>Bacteria</taxon>
        <taxon>Pseudomonadati</taxon>
        <taxon>Pseudomonadota</taxon>
        <taxon>Gammaproteobacteria</taxon>
        <taxon>Lysobacterales</taxon>
        <taxon>Rhodanobacteraceae</taxon>
        <taxon>Metallibacterium</taxon>
    </lineage>
</organism>
<evidence type="ECO:0000313" key="2">
    <source>
        <dbReference type="EMBL" id="THD12188.1"/>
    </source>
</evidence>
<comment type="caution">
    <text evidence="2">The sequence shown here is derived from an EMBL/GenBank/DDBJ whole genome shotgun (WGS) entry which is preliminary data.</text>
</comment>
<dbReference type="PANTHER" id="PTHR34406:SF1">
    <property type="entry name" value="PROTEIN YCEI"/>
    <property type="match status" value="1"/>
</dbReference>
<dbReference type="SUPFAM" id="SSF101874">
    <property type="entry name" value="YceI-like"/>
    <property type="match status" value="1"/>
</dbReference>
<dbReference type="Proteomes" id="UP000307749">
    <property type="component" value="Unassembled WGS sequence"/>
</dbReference>
<feature type="domain" description="Lipid/polyisoprenoid-binding YceI-like" evidence="1">
    <location>
        <begin position="34"/>
        <end position="198"/>
    </location>
</feature>
<protein>
    <recommendedName>
        <fullName evidence="1">Lipid/polyisoprenoid-binding YceI-like domain-containing protein</fullName>
    </recommendedName>
</protein>
<keyword evidence="3" id="KW-1185">Reference proteome</keyword>
<dbReference type="STRING" id="993689.GCA_002077135_03313"/>
<dbReference type="EMBL" id="MWQO01000003">
    <property type="protein sequence ID" value="THD12188.1"/>
    <property type="molecule type" value="Genomic_DNA"/>
</dbReference>
<dbReference type="SMART" id="SM00867">
    <property type="entry name" value="YceI"/>
    <property type="match status" value="1"/>
</dbReference>
<accession>A0A4S3KUN6</accession>
<evidence type="ECO:0000313" key="3">
    <source>
        <dbReference type="Proteomes" id="UP000307749"/>
    </source>
</evidence>
<dbReference type="AlphaFoldDB" id="A0A4S3KUN6"/>
<reference evidence="2 3" key="1">
    <citation type="submission" date="2017-02" db="EMBL/GenBank/DDBJ databases">
        <title>Whole genome sequencing of Metallibacterium scheffleri DSM 24874 (T).</title>
        <authorList>
            <person name="Kumar S."/>
            <person name="Patil P."/>
            <person name="Patil P.B."/>
        </authorList>
    </citation>
    <scope>NUCLEOTIDE SEQUENCE [LARGE SCALE GENOMIC DNA]</scope>
    <source>
        <strain evidence="2 3">DSM 24874</strain>
    </source>
</reference>
<dbReference type="InterPro" id="IPR036761">
    <property type="entry name" value="TTHA0802/YceI-like_sf"/>
</dbReference>
<sequence length="220" mass="24124">MQAVSATGFVMRVSILRGLLLLGCVLAPLAQAAEYRFDPVHSAVVFFVDHDGYSDSVGRLKIARGWFRFDPKDWADSRVVADIALGSVDMDDEDWDRVVAGADFLDARTHPYAHFVSTSVEKTGPDTGILYGQLSLRGHTEGIAFPFRFNKRAFTIFGLHTVAGFTGIATLDRKLWGMRAFDSVIGVRVKVLLEIEGIADSSAERDYQRAVVAAQPAAAR</sequence>
<name>A0A4S3KUN6_9GAMM</name>
<dbReference type="Gene3D" id="2.40.128.110">
    <property type="entry name" value="Lipid/polyisoprenoid-binding, YceI-like"/>
    <property type="match status" value="1"/>
</dbReference>
<dbReference type="OrthoDB" id="9811006at2"/>
<dbReference type="PANTHER" id="PTHR34406">
    <property type="entry name" value="PROTEIN YCEI"/>
    <property type="match status" value="1"/>
</dbReference>
<dbReference type="Pfam" id="PF04264">
    <property type="entry name" value="YceI"/>
    <property type="match status" value="1"/>
</dbReference>
<dbReference type="InterPro" id="IPR007372">
    <property type="entry name" value="Lipid/polyisoprenoid-bd_YceI"/>
</dbReference>
<gene>
    <name evidence="2" type="ORF">B1806_01160</name>
</gene>
<evidence type="ECO:0000259" key="1">
    <source>
        <dbReference type="SMART" id="SM00867"/>
    </source>
</evidence>